<dbReference type="SUPFAM" id="SSF51445">
    <property type="entry name" value="(Trans)glycosidases"/>
    <property type="match status" value="1"/>
</dbReference>
<proteinExistence type="inferred from homology"/>
<accession>A0AAV2HZG3</accession>
<dbReference type="Gene3D" id="3.20.20.80">
    <property type="entry name" value="Glycosidases"/>
    <property type="match status" value="1"/>
</dbReference>
<dbReference type="Pfam" id="PF03662">
    <property type="entry name" value="Glyco_hydro_79n"/>
    <property type="match status" value="1"/>
</dbReference>
<feature type="non-terminal residue" evidence="2">
    <location>
        <position position="370"/>
    </location>
</feature>
<dbReference type="GO" id="GO:0031012">
    <property type="term" value="C:extracellular matrix"/>
    <property type="evidence" value="ECO:0007669"/>
    <property type="project" value="TreeGrafter"/>
</dbReference>
<dbReference type="GO" id="GO:0005615">
    <property type="term" value="C:extracellular space"/>
    <property type="evidence" value="ECO:0007669"/>
    <property type="project" value="TreeGrafter"/>
</dbReference>
<keyword evidence="3" id="KW-1185">Reference proteome</keyword>
<evidence type="ECO:0000313" key="2">
    <source>
        <dbReference type="EMBL" id="CAL1539024.1"/>
    </source>
</evidence>
<dbReference type="PANTHER" id="PTHR46145">
    <property type="entry name" value="HEPARANASE"/>
    <property type="match status" value="1"/>
</dbReference>
<protein>
    <recommendedName>
        <fullName evidence="4">Beta-glucuronidase</fullName>
    </recommendedName>
</protein>
<dbReference type="GO" id="GO:0016798">
    <property type="term" value="F:hydrolase activity, acting on glycosyl bonds"/>
    <property type="evidence" value="ECO:0007669"/>
    <property type="project" value="InterPro"/>
</dbReference>
<evidence type="ECO:0000313" key="3">
    <source>
        <dbReference type="Proteomes" id="UP001497497"/>
    </source>
</evidence>
<comment type="similarity">
    <text evidence="1">Belongs to the glycosyl hydrolase 79 family.</text>
</comment>
<dbReference type="PANTHER" id="PTHR46145:SF4">
    <property type="entry name" value="HEPARANASE"/>
    <property type="match status" value="1"/>
</dbReference>
<dbReference type="AlphaFoldDB" id="A0AAV2HZG3"/>
<dbReference type="Proteomes" id="UP001497497">
    <property type="component" value="Unassembled WGS sequence"/>
</dbReference>
<organism evidence="2 3">
    <name type="scientific">Lymnaea stagnalis</name>
    <name type="common">Great pond snail</name>
    <name type="synonym">Helix stagnalis</name>
    <dbReference type="NCBI Taxonomy" id="6523"/>
    <lineage>
        <taxon>Eukaryota</taxon>
        <taxon>Metazoa</taxon>
        <taxon>Spiralia</taxon>
        <taxon>Lophotrochozoa</taxon>
        <taxon>Mollusca</taxon>
        <taxon>Gastropoda</taxon>
        <taxon>Heterobranchia</taxon>
        <taxon>Euthyneura</taxon>
        <taxon>Panpulmonata</taxon>
        <taxon>Hygrophila</taxon>
        <taxon>Lymnaeoidea</taxon>
        <taxon>Lymnaeidae</taxon>
        <taxon>Lymnaea</taxon>
    </lineage>
</organism>
<dbReference type="EMBL" id="CAXITT010000322">
    <property type="protein sequence ID" value="CAL1539024.1"/>
    <property type="molecule type" value="Genomic_DNA"/>
</dbReference>
<dbReference type="InterPro" id="IPR017853">
    <property type="entry name" value="GH"/>
</dbReference>
<evidence type="ECO:0000256" key="1">
    <source>
        <dbReference type="ARBA" id="ARBA00009800"/>
    </source>
</evidence>
<gene>
    <name evidence="2" type="ORF">GSLYS_00012845001</name>
</gene>
<name>A0AAV2HZG3_LYMST</name>
<sequence length="370" mass="41514">MLMLINFIKFAGWDIVFNFNLLKRQGNNWDPTNAKIFLDFAVEHNISIEGFHIGNEVNAYPGNGYMIIDPKTLVNDLNILRNVLSTYPMYKESRVLGPEVTRFNKRSASDYLSGFLKAGGCDVVNEVTFHHYYISGYTAKVEEFTNVSVLDCLMEAFVKGKNIMKEHSCYSSFRMTETSSAFGGGTEGMSDRYMAGFLWLDKLGQSALNGVTVVHRQTFYGGHYGLFSIRNKQPTPDYYLSLLFKRLVEGPVFKVISPATQLRVYCNCARVGLYNPGAIVVYYLNLAKKPCKLNLAQFADHVKDVYSLTPEKGDLAARRVLLNGKKLNMIGDAVPPTPPLKVAGDVQVEGRSFGFIVVPDANQNLCKKYF</sequence>
<reference evidence="2 3" key="1">
    <citation type="submission" date="2024-04" db="EMBL/GenBank/DDBJ databases">
        <authorList>
            <consortium name="Genoscope - CEA"/>
            <person name="William W."/>
        </authorList>
    </citation>
    <scope>NUCLEOTIDE SEQUENCE [LARGE SCALE GENOMIC DNA]</scope>
</reference>
<evidence type="ECO:0008006" key="4">
    <source>
        <dbReference type="Google" id="ProtNLM"/>
    </source>
</evidence>
<dbReference type="GO" id="GO:0016020">
    <property type="term" value="C:membrane"/>
    <property type="evidence" value="ECO:0007669"/>
    <property type="project" value="InterPro"/>
</dbReference>
<comment type="caution">
    <text evidence="2">The sequence shown here is derived from an EMBL/GenBank/DDBJ whole genome shotgun (WGS) entry which is preliminary data.</text>
</comment>
<dbReference type="InterPro" id="IPR005199">
    <property type="entry name" value="Glyco_hydro_79"/>
</dbReference>